<dbReference type="PANTHER" id="PTHR48079">
    <property type="entry name" value="PROTEIN YEEZ"/>
    <property type="match status" value="1"/>
</dbReference>
<dbReference type="SUPFAM" id="SSF51735">
    <property type="entry name" value="NAD(P)-binding Rossmann-fold domains"/>
    <property type="match status" value="1"/>
</dbReference>
<evidence type="ECO:0000313" key="3">
    <source>
        <dbReference type="EMBL" id="CAF4246288.1"/>
    </source>
</evidence>
<evidence type="ECO:0000313" key="2">
    <source>
        <dbReference type="EMBL" id="CAF1451657.1"/>
    </source>
</evidence>
<evidence type="ECO:0000259" key="1">
    <source>
        <dbReference type="Pfam" id="PF05368"/>
    </source>
</evidence>
<dbReference type="GO" id="GO:0004029">
    <property type="term" value="F:aldehyde dehydrogenase (NAD+) activity"/>
    <property type="evidence" value="ECO:0007669"/>
    <property type="project" value="TreeGrafter"/>
</dbReference>
<protein>
    <recommendedName>
        <fullName evidence="1">NmrA-like domain-containing protein</fullName>
    </recommendedName>
</protein>
<dbReference type="EMBL" id="CAJNOK010029749">
    <property type="protein sequence ID" value="CAF1451657.1"/>
    <property type="molecule type" value="Genomic_DNA"/>
</dbReference>
<dbReference type="GO" id="GO:0005737">
    <property type="term" value="C:cytoplasm"/>
    <property type="evidence" value="ECO:0007669"/>
    <property type="project" value="TreeGrafter"/>
</dbReference>
<dbReference type="Proteomes" id="UP000677228">
    <property type="component" value="Unassembled WGS sequence"/>
</dbReference>
<dbReference type="Pfam" id="PF05368">
    <property type="entry name" value="NmrA"/>
    <property type="match status" value="1"/>
</dbReference>
<dbReference type="Proteomes" id="UP000682733">
    <property type="component" value="Unassembled WGS sequence"/>
</dbReference>
<evidence type="ECO:0000313" key="4">
    <source>
        <dbReference type="Proteomes" id="UP000677228"/>
    </source>
</evidence>
<comment type="caution">
    <text evidence="2">The sequence shown here is derived from an EMBL/GenBank/DDBJ whole genome shotgun (WGS) entry which is preliminary data.</text>
</comment>
<sequence length="302" mass="32486">MSAKQINILLTGATGYIGGSVLTGLLQHPNVSNFRITALIRGDESRVKRIASLGVTTLIGSNDSHDIIEKAASESHVVIHTANSADDLPSTRSIISGLNKRTQTTGKPVIYIHTSGTAVISEDVRGKKGSNTVYSDLDPDKINGVADEQAHRNVDLLIINAAQANPQLKSVIVLPPAIHGIVDAYIILLDQLLAVYGPDAKPDATPSPYLTTGREGYYFTEDGQVSGRQVSEKIGEVLHKRGVLKSPQVTSFPDDEIEGALFGPFSWVLGCQSNSKAQRLAKLGWKPHRPNMLHSIEEQVDA</sequence>
<feature type="domain" description="NmrA-like" evidence="1">
    <location>
        <begin position="7"/>
        <end position="84"/>
    </location>
</feature>
<proteinExistence type="predicted"/>
<dbReference type="Gene3D" id="3.40.50.720">
    <property type="entry name" value="NAD(P)-binding Rossmann-like Domain"/>
    <property type="match status" value="1"/>
</dbReference>
<accession>A0A8S2FFA7</accession>
<dbReference type="InterPro" id="IPR036291">
    <property type="entry name" value="NAD(P)-bd_dom_sf"/>
</dbReference>
<dbReference type="EMBL" id="CAJOBA010051587">
    <property type="protein sequence ID" value="CAF4246288.1"/>
    <property type="molecule type" value="Genomic_DNA"/>
</dbReference>
<name>A0A8S2FFA7_9BILA</name>
<dbReference type="InterPro" id="IPR008030">
    <property type="entry name" value="NmrA-like"/>
</dbReference>
<gene>
    <name evidence="2" type="ORF">OVA965_LOCUS34861</name>
    <name evidence="3" type="ORF">TMI583_LOCUS35806</name>
</gene>
<dbReference type="InterPro" id="IPR051783">
    <property type="entry name" value="NAD(P)-dependent_oxidoreduct"/>
</dbReference>
<organism evidence="2 4">
    <name type="scientific">Didymodactylos carnosus</name>
    <dbReference type="NCBI Taxonomy" id="1234261"/>
    <lineage>
        <taxon>Eukaryota</taxon>
        <taxon>Metazoa</taxon>
        <taxon>Spiralia</taxon>
        <taxon>Gnathifera</taxon>
        <taxon>Rotifera</taxon>
        <taxon>Eurotatoria</taxon>
        <taxon>Bdelloidea</taxon>
        <taxon>Philodinida</taxon>
        <taxon>Philodinidae</taxon>
        <taxon>Didymodactylos</taxon>
    </lineage>
</organism>
<dbReference type="AlphaFoldDB" id="A0A8S2FFA7"/>
<dbReference type="PANTHER" id="PTHR48079:SF6">
    <property type="entry name" value="NAD(P)-BINDING DOMAIN-CONTAINING PROTEIN-RELATED"/>
    <property type="match status" value="1"/>
</dbReference>
<reference evidence="2" key="1">
    <citation type="submission" date="2021-02" db="EMBL/GenBank/DDBJ databases">
        <authorList>
            <person name="Nowell W R."/>
        </authorList>
    </citation>
    <scope>NUCLEOTIDE SEQUENCE</scope>
</reference>
<feature type="non-terminal residue" evidence="2">
    <location>
        <position position="1"/>
    </location>
</feature>